<gene>
    <name evidence="4" type="ORF">GSLYS_00018362001</name>
</gene>
<organism evidence="4 5">
    <name type="scientific">Lymnaea stagnalis</name>
    <name type="common">Great pond snail</name>
    <name type="synonym">Helix stagnalis</name>
    <dbReference type="NCBI Taxonomy" id="6523"/>
    <lineage>
        <taxon>Eukaryota</taxon>
        <taxon>Metazoa</taxon>
        <taxon>Spiralia</taxon>
        <taxon>Lophotrochozoa</taxon>
        <taxon>Mollusca</taxon>
        <taxon>Gastropoda</taxon>
        <taxon>Heterobranchia</taxon>
        <taxon>Euthyneura</taxon>
        <taxon>Panpulmonata</taxon>
        <taxon>Hygrophila</taxon>
        <taxon>Lymnaeoidea</taxon>
        <taxon>Lymnaeidae</taxon>
        <taxon>Lymnaea</taxon>
    </lineage>
</organism>
<dbReference type="PANTHER" id="PTHR19134:SF559">
    <property type="entry name" value="TYROSINE-PROTEIN PHOSPHATASE DOMAIN-CONTAINING PROTEIN"/>
    <property type="match status" value="1"/>
</dbReference>
<dbReference type="InterPro" id="IPR003595">
    <property type="entry name" value="Tyr_Pase_cat"/>
</dbReference>
<dbReference type="SUPFAM" id="SSF52799">
    <property type="entry name" value="(Phosphotyrosine protein) phosphatases II"/>
    <property type="match status" value="1"/>
</dbReference>
<dbReference type="InterPro" id="IPR029021">
    <property type="entry name" value="Prot-tyrosine_phosphatase-like"/>
</dbReference>
<dbReference type="InterPro" id="IPR000387">
    <property type="entry name" value="Tyr_Pase_dom"/>
</dbReference>
<feature type="domain" description="Tyrosine specific protein phosphatases" evidence="3">
    <location>
        <begin position="135"/>
        <end position="209"/>
    </location>
</feature>
<feature type="region of interest" description="Disordered" evidence="1">
    <location>
        <begin position="236"/>
        <end position="260"/>
    </location>
</feature>
<proteinExistence type="predicted"/>
<dbReference type="Gene3D" id="3.90.190.10">
    <property type="entry name" value="Protein tyrosine phosphatase superfamily"/>
    <property type="match status" value="1"/>
</dbReference>
<dbReference type="SMART" id="SM00404">
    <property type="entry name" value="PTPc_motif"/>
    <property type="match status" value="1"/>
</dbReference>
<dbReference type="AlphaFoldDB" id="A0AAV2IDU7"/>
<feature type="domain" description="Tyrosine-protein phosphatase" evidence="2">
    <location>
        <begin position="1"/>
        <end position="218"/>
    </location>
</feature>
<protein>
    <submittedName>
        <fullName evidence="4">Uncharacterized protein</fullName>
    </submittedName>
</protein>
<dbReference type="Pfam" id="PF00102">
    <property type="entry name" value="Y_phosphatase"/>
    <property type="match status" value="1"/>
</dbReference>
<keyword evidence="5" id="KW-1185">Reference proteome</keyword>
<dbReference type="InterPro" id="IPR050348">
    <property type="entry name" value="Protein-Tyr_Phosphatase"/>
</dbReference>
<sequence>MCESSEMGDYINAVLTPNFRKRNQDIITQLPLPTTVVDFWRLITQMKVSLVVAFDEELQAIDSTIGEYLPISDKEKASFPPFQVCMGTLHQGSDWEERKLIVNGSMFCLIETFIKGAEEHSLIHLRYTHNATDPKKLLSFLKHARTSNSEQEARVLYMCRNGATYSGLACVLTLLLDRMDNDHRLTVPLVVGAIKTIRPQVIPTVEQYKVLYQVLHRYNETNSIYSNFNDAKLSVRSNDDGKDKSGNVGNEGTEYANAKF</sequence>
<evidence type="ECO:0000313" key="5">
    <source>
        <dbReference type="Proteomes" id="UP001497497"/>
    </source>
</evidence>
<evidence type="ECO:0000256" key="1">
    <source>
        <dbReference type="SAM" id="MobiDB-lite"/>
    </source>
</evidence>
<evidence type="ECO:0000259" key="3">
    <source>
        <dbReference type="PROSITE" id="PS50056"/>
    </source>
</evidence>
<accession>A0AAV2IDU7</accession>
<evidence type="ECO:0000259" key="2">
    <source>
        <dbReference type="PROSITE" id="PS50055"/>
    </source>
</evidence>
<dbReference type="InterPro" id="IPR000242">
    <property type="entry name" value="PTP_cat"/>
</dbReference>
<dbReference type="CDD" id="cd00047">
    <property type="entry name" value="PTPc"/>
    <property type="match status" value="1"/>
</dbReference>
<name>A0AAV2IDU7_LYMST</name>
<dbReference type="Proteomes" id="UP001497497">
    <property type="component" value="Unassembled WGS sequence"/>
</dbReference>
<dbReference type="PROSITE" id="PS50056">
    <property type="entry name" value="TYR_PHOSPHATASE_2"/>
    <property type="match status" value="1"/>
</dbReference>
<dbReference type="SMART" id="SM00194">
    <property type="entry name" value="PTPc"/>
    <property type="match status" value="1"/>
</dbReference>
<reference evidence="4 5" key="1">
    <citation type="submission" date="2024-04" db="EMBL/GenBank/DDBJ databases">
        <authorList>
            <consortium name="Genoscope - CEA"/>
            <person name="William W."/>
        </authorList>
    </citation>
    <scope>NUCLEOTIDE SEQUENCE [LARGE SCALE GENOMIC DNA]</scope>
</reference>
<comment type="caution">
    <text evidence="4">The sequence shown here is derived from an EMBL/GenBank/DDBJ whole genome shotgun (WGS) entry which is preliminary data.</text>
</comment>
<dbReference type="GO" id="GO:0004725">
    <property type="term" value="F:protein tyrosine phosphatase activity"/>
    <property type="evidence" value="ECO:0007669"/>
    <property type="project" value="InterPro"/>
</dbReference>
<dbReference type="EMBL" id="CAXITT010000655">
    <property type="protein sequence ID" value="CAL1544879.1"/>
    <property type="molecule type" value="Genomic_DNA"/>
</dbReference>
<evidence type="ECO:0000313" key="4">
    <source>
        <dbReference type="EMBL" id="CAL1544879.1"/>
    </source>
</evidence>
<dbReference type="PROSITE" id="PS50055">
    <property type="entry name" value="TYR_PHOSPHATASE_PTP"/>
    <property type="match status" value="1"/>
</dbReference>
<dbReference type="PANTHER" id="PTHR19134">
    <property type="entry name" value="RECEPTOR-TYPE TYROSINE-PROTEIN PHOSPHATASE"/>
    <property type="match status" value="1"/>
</dbReference>